<feature type="region of interest" description="Disordered" evidence="1">
    <location>
        <begin position="22"/>
        <end position="52"/>
    </location>
</feature>
<accession>A0A9J6H4E9</accession>
<evidence type="ECO:0000256" key="1">
    <source>
        <dbReference type="SAM" id="MobiDB-lite"/>
    </source>
</evidence>
<evidence type="ECO:0000313" key="2">
    <source>
        <dbReference type="EMBL" id="KAH9381912.1"/>
    </source>
</evidence>
<sequence>MEGADITPEECLESGWNTAFSKRKMLGSPAPAGKTSSAQRGGGTGGARTPAEVKKRIVAASRLPPPGQGAYRIIVSAQGRH</sequence>
<gene>
    <name evidence="2" type="ORF">HPB48_017292</name>
</gene>
<name>A0A9J6H4E9_HAELO</name>
<proteinExistence type="predicted"/>
<organism evidence="2 3">
    <name type="scientific">Haemaphysalis longicornis</name>
    <name type="common">Bush tick</name>
    <dbReference type="NCBI Taxonomy" id="44386"/>
    <lineage>
        <taxon>Eukaryota</taxon>
        <taxon>Metazoa</taxon>
        <taxon>Ecdysozoa</taxon>
        <taxon>Arthropoda</taxon>
        <taxon>Chelicerata</taxon>
        <taxon>Arachnida</taxon>
        <taxon>Acari</taxon>
        <taxon>Parasitiformes</taxon>
        <taxon>Ixodida</taxon>
        <taxon>Ixodoidea</taxon>
        <taxon>Ixodidae</taxon>
        <taxon>Haemaphysalinae</taxon>
        <taxon>Haemaphysalis</taxon>
    </lineage>
</organism>
<reference evidence="2 3" key="1">
    <citation type="journal article" date="2020" name="Cell">
        <title>Large-Scale Comparative Analyses of Tick Genomes Elucidate Their Genetic Diversity and Vector Capacities.</title>
        <authorList>
            <consortium name="Tick Genome and Microbiome Consortium (TIGMIC)"/>
            <person name="Jia N."/>
            <person name="Wang J."/>
            <person name="Shi W."/>
            <person name="Du L."/>
            <person name="Sun Y."/>
            <person name="Zhan W."/>
            <person name="Jiang J.F."/>
            <person name="Wang Q."/>
            <person name="Zhang B."/>
            <person name="Ji P."/>
            <person name="Bell-Sakyi L."/>
            <person name="Cui X.M."/>
            <person name="Yuan T.T."/>
            <person name="Jiang B.G."/>
            <person name="Yang W.F."/>
            <person name="Lam T.T."/>
            <person name="Chang Q.C."/>
            <person name="Ding S.J."/>
            <person name="Wang X.J."/>
            <person name="Zhu J.G."/>
            <person name="Ruan X.D."/>
            <person name="Zhao L."/>
            <person name="Wei J.T."/>
            <person name="Ye R.Z."/>
            <person name="Que T.C."/>
            <person name="Du C.H."/>
            <person name="Zhou Y.H."/>
            <person name="Cheng J.X."/>
            <person name="Dai P.F."/>
            <person name="Guo W.B."/>
            <person name="Han X.H."/>
            <person name="Huang E.J."/>
            <person name="Li L.F."/>
            <person name="Wei W."/>
            <person name="Gao Y.C."/>
            <person name="Liu J.Z."/>
            <person name="Shao H.Z."/>
            <person name="Wang X."/>
            <person name="Wang C.C."/>
            <person name="Yang T.C."/>
            <person name="Huo Q.B."/>
            <person name="Li W."/>
            <person name="Chen H.Y."/>
            <person name="Chen S.E."/>
            <person name="Zhou L.G."/>
            <person name="Ni X.B."/>
            <person name="Tian J.H."/>
            <person name="Sheng Y."/>
            <person name="Liu T."/>
            <person name="Pan Y.S."/>
            <person name="Xia L.Y."/>
            <person name="Li J."/>
            <person name="Zhao F."/>
            <person name="Cao W.C."/>
        </authorList>
    </citation>
    <scope>NUCLEOTIDE SEQUENCE [LARGE SCALE GENOMIC DNA]</scope>
    <source>
        <strain evidence="2">HaeL-2018</strain>
    </source>
</reference>
<dbReference type="Proteomes" id="UP000821853">
    <property type="component" value="Chromosome 9"/>
</dbReference>
<comment type="caution">
    <text evidence="2">The sequence shown here is derived from an EMBL/GenBank/DDBJ whole genome shotgun (WGS) entry which is preliminary data.</text>
</comment>
<protein>
    <submittedName>
        <fullName evidence="2">Uncharacterized protein</fullName>
    </submittedName>
</protein>
<dbReference type="EMBL" id="JABSTR010000011">
    <property type="protein sequence ID" value="KAH9381912.1"/>
    <property type="molecule type" value="Genomic_DNA"/>
</dbReference>
<dbReference type="AlphaFoldDB" id="A0A9J6H4E9"/>
<evidence type="ECO:0000313" key="3">
    <source>
        <dbReference type="Proteomes" id="UP000821853"/>
    </source>
</evidence>
<dbReference type="VEuPathDB" id="VectorBase:HLOH_059600"/>
<keyword evidence="3" id="KW-1185">Reference proteome</keyword>